<dbReference type="STRING" id="8496.A0A151NVH8"/>
<name>A0A151NVH8_ALLMI</name>
<keyword evidence="5" id="KW-1185">Reference proteome</keyword>
<dbReference type="Gene3D" id="3.30.70.270">
    <property type="match status" value="2"/>
</dbReference>
<comment type="caution">
    <text evidence="4">The sequence shown here is derived from an EMBL/GenBank/DDBJ whole genome shotgun (WGS) entry which is preliminary data.</text>
</comment>
<dbReference type="PANTHER" id="PTHR33064:SF29">
    <property type="entry name" value="PEPTIDASE A2 DOMAIN-CONTAINING PROTEIN-RELATED"/>
    <property type="match status" value="1"/>
</dbReference>
<dbReference type="InterPro" id="IPR041577">
    <property type="entry name" value="RT_RNaseH_2"/>
</dbReference>
<dbReference type="EC" id="3.1.26.4" evidence="2"/>
<dbReference type="Pfam" id="PF17919">
    <property type="entry name" value="RT_RNaseH_2"/>
    <property type="match status" value="1"/>
</dbReference>
<evidence type="ECO:0000256" key="1">
    <source>
        <dbReference type="ARBA" id="ARBA00010879"/>
    </source>
</evidence>
<dbReference type="Proteomes" id="UP000050525">
    <property type="component" value="Unassembled WGS sequence"/>
</dbReference>
<dbReference type="InterPro" id="IPR000477">
    <property type="entry name" value="RT_dom"/>
</dbReference>
<reference evidence="4 5" key="1">
    <citation type="journal article" date="2012" name="Genome Biol.">
        <title>Sequencing three crocodilian genomes to illuminate the evolution of archosaurs and amniotes.</title>
        <authorList>
            <person name="St John J.A."/>
            <person name="Braun E.L."/>
            <person name="Isberg S.R."/>
            <person name="Miles L.G."/>
            <person name="Chong A.Y."/>
            <person name="Gongora J."/>
            <person name="Dalzell P."/>
            <person name="Moran C."/>
            <person name="Bed'hom B."/>
            <person name="Abzhanov A."/>
            <person name="Burgess S.C."/>
            <person name="Cooksey A.M."/>
            <person name="Castoe T.A."/>
            <person name="Crawford N.G."/>
            <person name="Densmore L.D."/>
            <person name="Drew J.C."/>
            <person name="Edwards S.V."/>
            <person name="Faircloth B.C."/>
            <person name="Fujita M.K."/>
            <person name="Greenwold M.J."/>
            <person name="Hoffmann F.G."/>
            <person name="Howard J.M."/>
            <person name="Iguchi T."/>
            <person name="Janes D.E."/>
            <person name="Khan S.Y."/>
            <person name="Kohno S."/>
            <person name="de Koning A.J."/>
            <person name="Lance S.L."/>
            <person name="McCarthy F.M."/>
            <person name="McCormack J.E."/>
            <person name="Merchant M.E."/>
            <person name="Peterson D.G."/>
            <person name="Pollock D.D."/>
            <person name="Pourmand N."/>
            <person name="Raney B.J."/>
            <person name="Roessler K.A."/>
            <person name="Sanford J.R."/>
            <person name="Sawyer R.H."/>
            <person name="Schmidt C.J."/>
            <person name="Triplett E.W."/>
            <person name="Tuberville T.D."/>
            <person name="Venegas-Anaya M."/>
            <person name="Howard J.T."/>
            <person name="Jarvis E.D."/>
            <person name="Guillette L.J.Jr."/>
            <person name="Glenn T.C."/>
            <person name="Green R.E."/>
            <person name="Ray D.A."/>
        </authorList>
    </citation>
    <scope>NUCLEOTIDE SEQUENCE [LARGE SCALE GENOMIC DNA]</scope>
    <source>
        <strain evidence="4">KSC_2009_1</strain>
    </source>
</reference>
<proteinExistence type="inferred from homology"/>
<dbReference type="AlphaFoldDB" id="A0A151NVH8"/>
<dbReference type="FunFam" id="3.30.70.270:FF:000026">
    <property type="entry name" value="Transposon Ty3-G Gag-Pol polyprotein"/>
    <property type="match status" value="1"/>
</dbReference>
<evidence type="ECO:0000256" key="2">
    <source>
        <dbReference type="ARBA" id="ARBA00012180"/>
    </source>
</evidence>
<gene>
    <name evidence="4" type="ORF">Y1Q_0009440</name>
</gene>
<dbReference type="PANTHER" id="PTHR33064">
    <property type="entry name" value="POL PROTEIN"/>
    <property type="match status" value="1"/>
</dbReference>
<accession>A0A151NVH8</accession>
<protein>
    <recommendedName>
        <fullName evidence="2">ribonuclease H</fullName>
        <ecNumber evidence="2">3.1.26.4</ecNumber>
    </recommendedName>
</protein>
<evidence type="ECO:0000259" key="3">
    <source>
        <dbReference type="PROSITE" id="PS50878"/>
    </source>
</evidence>
<dbReference type="InterPro" id="IPR051320">
    <property type="entry name" value="Viral_Replic_Matur_Polypro"/>
</dbReference>
<evidence type="ECO:0000313" key="5">
    <source>
        <dbReference type="Proteomes" id="UP000050525"/>
    </source>
</evidence>
<dbReference type="InterPro" id="IPR043128">
    <property type="entry name" value="Rev_trsase/Diguanyl_cyclase"/>
</dbReference>
<comment type="similarity">
    <text evidence="1">Belongs to the beta type-B retroviral polymerase family. HERV class-II K(HML-2) pol subfamily.</text>
</comment>
<dbReference type="GO" id="GO:0004523">
    <property type="term" value="F:RNA-DNA hybrid ribonuclease activity"/>
    <property type="evidence" value="ECO:0007669"/>
    <property type="project" value="UniProtKB-EC"/>
</dbReference>
<evidence type="ECO:0000313" key="4">
    <source>
        <dbReference type="EMBL" id="KYO40764.1"/>
    </source>
</evidence>
<dbReference type="Pfam" id="PF00078">
    <property type="entry name" value="RVT_1"/>
    <property type="match status" value="1"/>
</dbReference>
<dbReference type="PROSITE" id="PS50878">
    <property type="entry name" value="RT_POL"/>
    <property type="match status" value="1"/>
</dbReference>
<dbReference type="EMBL" id="AKHW03001862">
    <property type="protein sequence ID" value="KYO40764.1"/>
    <property type="molecule type" value="Genomic_DNA"/>
</dbReference>
<dbReference type="InterPro" id="IPR043502">
    <property type="entry name" value="DNA/RNA_pol_sf"/>
</dbReference>
<feature type="domain" description="Reverse transcriptase" evidence="3">
    <location>
        <begin position="1"/>
        <end position="54"/>
    </location>
</feature>
<organism evidence="4 5">
    <name type="scientific">Alligator mississippiensis</name>
    <name type="common">American alligator</name>
    <dbReference type="NCBI Taxonomy" id="8496"/>
    <lineage>
        <taxon>Eukaryota</taxon>
        <taxon>Metazoa</taxon>
        <taxon>Chordata</taxon>
        <taxon>Craniata</taxon>
        <taxon>Vertebrata</taxon>
        <taxon>Euteleostomi</taxon>
        <taxon>Archelosauria</taxon>
        <taxon>Archosauria</taxon>
        <taxon>Crocodylia</taxon>
        <taxon>Alligatoridae</taxon>
        <taxon>Alligatorinae</taxon>
        <taxon>Alligator</taxon>
    </lineage>
</organism>
<dbReference type="SUPFAM" id="SSF56672">
    <property type="entry name" value="DNA/RNA polymerases"/>
    <property type="match status" value="1"/>
</dbReference>
<sequence>MAYIDDIAIYSQDFESHLTHLATVLSKIQQAGLTLKAKKCQLALPEVVYLGHHMSGGHIDPLWEKIEAIRDWPPPRTKKQVRAFLGLPGYCRRFVPGFGATAAPLSELTKKGSPDPVTWKQECQEASDTLKAVLIKEPILKAPVYEKPLSVATDASDTGREPYFYRNMRETNTPWFT</sequence>